<evidence type="ECO:0000313" key="1">
    <source>
        <dbReference type="EMBL" id="KAI9899456.1"/>
    </source>
</evidence>
<name>A0ACC0UZS0_9HYPO</name>
<dbReference type="EMBL" id="CM047944">
    <property type="protein sequence ID" value="KAI9899456.1"/>
    <property type="molecule type" value="Genomic_DNA"/>
</dbReference>
<proteinExistence type="predicted"/>
<organism evidence="1 2">
    <name type="scientific">Trichothecium roseum</name>
    <dbReference type="NCBI Taxonomy" id="47278"/>
    <lineage>
        <taxon>Eukaryota</taxon>
        <taxon>Fungi</taxon>
        <taxon>Dikarya</taxon>
        <taxon>Ascomycota</taxon>
        <taxon>Pezizomycotina</taxon>
        <taxon>Sordariomycetes</taxon>
        <taxon>Hypocreomycetidae</taxon>
        <taxon>Hypocreales</taxon>
        <taxon>Hypocreales incertae sedis</taxon>
        <taxon>Trichothecium</taxon>
    </lineage>
</organism>
<evidence type="ECO:0000313" key="2">
    <source>
        <dbReference type="Proteomes" id="UP001163324"/>
    </source>
</evidence>
<comment type="caution">
    <text evidence="1">The sequence shown here is derived from an EMBL/GenBank/DDBJ whole genome shotgun (WGS) entry which is preliminary data.</text>
</comment>
<protein>
    <submittedName>
        <fullName evidence="1">Uncharacterized protein</fullName>
    </submittedName>
</protein>
<gene>
    <name evidence="1" type="ORF">N3K66_005917</name>
</gene>
<sequence>MDNPPGVDLFQFPTRDITSGSTYFVGSESLERVMDGITAAMISLSAFFLVCRLWANRHRFSWPDAFTIVAFVICVGYAGLTLWRNHYVRHRKDIGETWFTVSWIKTIFVLQILRPLSHMASKTAVLLLLLRIFSVNKTLRIAIAAGIGGVVLVYSPNLVLGAYYMTRRRGEGWRGRFLGTAFSNVDALVVEEGALGVVLDLYIFFLPFPALARLRLQPRKRLQLGLVFGTAFMGVIASAVGLPFRVTLLDSHHTRVELQVIICTLVEIYITLIVSCLPGFASFFQTHISNTSFYKSLASLVRSRRTTSDGGDGGTGPPGSESWRMRVTIGGTGHPGVAGKKKSKHDDRDCEAPDTIELISSQAGSEIHEPALAVLNGESRIVMTRSVDQCSHRQDVEGPEDARMQRAERMV</sequence>
<keyword evidence="2" id="KW-1185">Reference proteome</keyword>
<dbReference type="Proteomes" id="UP001163324">
    <property type="component" value="Chromosome 5"/>
</dbReference>
<accession>A0ACC0UZS0</accession>
<reference evidence="1" key="1">
    <citation type="submission" date="2022-10" db="EMBL/GenBank/DDBJ databases">
        <title>Complete Genome of Trichothecium roseum strain YXFP-22015, a Plant Pathogen Isolated from Citrus.</title>
        <authorList>
            <person name="Wang Y."/>
            <person name="Zhu L."/>
        </authorList>
    </citation>
    <scope>NUCLEOTIDE SEQUENCE</scope>
    <source>
        <strain evidence="1">YXFP-22015</strain>
    </source>
</reference>